<gene>
    <name evidence="1" type="ORF">HND93_31170</name>
</gene>
<evidence type="ECO:0000313" key="1">
    <source>
        <dbReference type="EMBL" id="NYZ24189.1"/>
    </source>
</evidence>
<evidence type="ECO:0000313" key="2">
    <source>
        <dbReference type="Proteomes" id="UP000584642"/>
    </source>
</evidence>
<dbReference type="Proteomes" id="UP000584642">
    <property type="component" value="Unassembled WGS sequence"/>
</dbReference>
<sequence length="154" mass="16349">MLTGRPVILALDGTEGMEGRALFTLSALTFAGGWSAGVAIRMIDVTDDNVLLAAEALAWDEGIAVEIRRPGDEEERGSPLEGAGLYAGAAFRHARHMRLEEARRRGIPVLAAIQYPDPADALPPPPGEPDAAFDPRRFAAAIGRALRGRAGPVR</sequence>
<evidence type="ECO:0008006" key="3">
    <source>
        <dbReference type="Google" id="ProtNLM"/>
    </source>
</evidence>
<accession>A0ABX2TJ76</accession>
<reference evidence="1 2" key="1">
    <citation type="submission" date="2020-05" db="EMBL/GenBank/DDBJ databases">
        <title>Azospirillum oleiclasticum sp. nov, a nitrogen-fixing and heavy crude oil-emulsifying bacterium isolated from the crude oil of Yumen Oilfield.</title>
        <authorList>
            <person name="Wu D."/>
            <person name="Cai M."/>
            <person name="Zhang X."/>
        </authorList>
    </citation>
    <scope>NUCLEOTIDE SEQUENCE [LARGE SCALE GENOMIC DNA]</scope>
    <source>
        <strain evidence="1 2">ROY-1-1-2</strain>
    </source>
</reference>
<name>A0ABX2TJ76_9PROT</name>
<dbReference type="RefSeq" id="WP_180285966.1">
    <property type="nucleotide sequence ID" value="NZ_JABFDB010000037.1"/>
</dbReference>
<comment type="caution">
    <text evidence="1">The sequence shown here is derived from an EMBL/GenBank/DDBJ whole genome shotgun (WGS) entry which is preliminary data.</text>
</comment>
<keyword evidence="2" id="KW-1185">Reference proteome</keyword>
<organism evidence="1 2">
    <name type="scientific">Azospirillum oleiclasticum</name>
    <dbReference type="NCBI Taxonomy" id="2735135"/>
    <lineage>
        <taxon>Bacteria</taxon>
        <taxon>Pseudomonadati</taxon>
        <taxon>Pseudomonadota</taxon>
        <taxon>Alphaproteobacteria</taxon>
        <taxon>Rhodospirillales</taxon>
        <taxon>Azospirillaceae</taxon>
        <taxon>Azospirillum</taxon>
    </lineage>
</organism>
<proteinExistence type="predicted"/>
<protein>
    <recommendedName>
        <fullName evidence="3">Universal stress protein</fullName>
    </recommendedName>
</protein>
<dbReference type="EMBL" id="JABFDB010000037">
    <property type="protein sequence ID" value="NYZ24189.1"/>
    <property type="molecule type" value="Genomic_DNA"/>
</dbReference>